<reference evidence="7 8" key="1">
    <citation type="submission" date="2014-07" db="EMBL/GenBank/DDBJ databases">
        <authorList>
            <person name="Zhang J.E."/>
            <person name="Yang H."/>
            <person name="Guo J."/>
            <person name="Deng Z."/>
            <person name="Luo H."/>
            <person name="Luo M."/>
            <person name="Zhao B."/>
        </authorList>
    </citation>
    <scope>NUCLEOTIDE SEQUENCE [LARGE SCALE GENOMIC DNA]</scope>
    <source>
        <strain evidence="7 8">1CP</strain>
        <plasmid evidence="8">Plasmid pr1cp1</plasmid>
    </source>
</reference>
<keyword evidence="3" id="KW-0274">FAD</keyword>
<comment type="cofactor">
    <cofactor evidence="1">
        <name>FAD</name>
        <dbReference type="ChEBI" id="CHEBI:57692"/>
    </cofactor>
</comment>
<dbReference type="PROSITE" id="PS00072">
    <property type="entry name" value="ACYL_COA_DH_1"/>
    <property type="match status" value="1"/>
</dbReference>
<protein>
    <submittedName>
        <fullName evidence="7">Acyl-CoA dehydrogenase, N-terminal domain protein</fullName>
    </submittedName>
</protein>
<dbReference type="Proteomes" id="UP000186108">
    <property type="component" value="Plasmid pR1CP1"/>
</dbReference>
<dbReference type="GO" id="GO:0050660">
    <property type="term" value="F:flavin adenine dinucleotide binding"/>
    <property type="evidence" value="ECO:0007669"/>
    <property type="project" value="InterPro"/>
</dbReference>
<dbReference type="InterPro" id="IPR046373">
    <property type="entry name" value="Acyl-CoA_Oxase/DH_mid-dom_sf"/>
</dbReference>
<geneLocation type="plasmid" evidence="8">
    <name>pr1cp1</name>
</geneLocation>
<dbReference type="SUPFAM" id="SSF56645">
    <property type="entry name" value="Acyl-CoA dehydrogenase NM domain-like"/>
    <property type="match status" value="1"/>
</dbReference>
<dbReference type="Pfam" id="PF02771">
    <property type="entry name" value="Acyl-CoA_dh_N"/>
    <property type="match status" value="1"/>
</dbReference>
<proteinExistence type="predicted"/>
<dbReference type="PATRIC" id="fig|37919.13.peg.8012"/>
<evidence type="ECO:0000256" key="3">
    <source>
        <dbReference type="ARBA" id="ARBA00022827"/>
    </source>
</evidence>
<keyword evidence="7" id="KW-0614">Plasmid</keyword>
<evidence type="ECO:0000256" key="4">
    <source>
        <dbReference type="ARBA" id="ARBA00023002"/>
    </source>
</evidence>
<dbReference type="InterPro" id="IPR006091">
    <property type="entry name" value="Acyl-CoA_Oxase/DH_mid-dom"/>
</dbReference>
<evidence type="ECO:0000259" key="6">
    <source>
        <dbReference type="Pfam" id="PF02771"/>
    </source>
</evidence>
<feature type="domain" description="Acyl-CoA oxidase/dehydrogenase middle" evidence="5">
    <location>
        <begin position="122"/>
        <end position="216"/>
    </location>
</feature>
<feature type="domain" description="Acyl-CoA dehydrogenase/oxidase N-terminal" evidence="6">
    <location>
        <begin position="9"/>
        <end position="118"/>
    </location>
</feature>
<dbReference type="GO" id="GO:0003995">
    <property type="term" value="F:acyl-CoA dehydrogenase activity"/>
    <property type="evidence" value="ECO:0007669"/>
    <property type="project" value="InterPro"/>
</dbReference>
<dbReference type="InterPro" id="IPR037069">
    <property type="entry name" value="AcylCoA_DH/ox_N_sf"/>
</dbReference>
<dbReference type="EMBL" id="CP009112">
    <property type="protein sequence ID" value="ANS32206.1"/>
    <property type="molecule type" value="Genomic_DNA"/>
</dbReference>
<dbReference type="AlphaFoldDB" id="A0A1B1KHX1"/>
<organism evidence="7 8">
    <name type="scientific">Rhodococcus opacus</name>
    <name type="common">Nocardia opaca</name>
    <dbReference type="NCBI Taxonomy" id="37919"/>
    <lineage>
        <taxon>Bacteria</taxon>
        <taxon>Bacillati</taxon>
        <taxon>Actinomycetota</taxon>
        <taxon>Actinomycetes</taxon>
        <taxon>Mycobacteriales</taxon>
        <taxon>Nocardiaceae</taxon>
        <taxon>Rhodococcus</taxon>
    </lineage>
</organism>
<dbReference type="PANTHER" id="PTHR43292:SF4">
    <property type="entry name" value="ACYL-COA DEHYDROGENASE FADE34"/>
    <property type="match status" value="1"/>
</dbReference>
<dbReference type="Gene3D" id="1.10.540.10">
    <property type="entry name" value="Acyl-CoA dehydrogenase/oxidase, N-terminal domain"/>
    <property type="match status" value="1"/>
</dbReference>
<gene>
    <name evidence="7" type="ORF">R1CP_38035</name>
</gene>
<dbReference type="InterPro" id="IPR013786">
    <property type="entry name" value="AcylCoA_DH/ox_N"/>
</dbReference>
<dbReference type="InterPro" id="IPR009100">
    <property type="entry name" value="AcylCoA_DH/oxidase_NM_dom_sf"/>
</dbReference>
<accession>A0A1B1KHX1</accession>
<dbReference type="Pfam" id="PF02770">
    <property type="entry name" value="Acyl-CoA_dh_M"/>
    <property type="match status" value="1"/>
</dbReference>
<evidence type="ECO:0000256" key="2">
    <source>
        <dbReference type="ARBA" id="ARBA00022630"/>
    </source>
</evidence>
<dbReference type="GO" id="GO:0005886">
    <property type="term" value="C:plasma membrane"/>
    <property type="evidence" value="ECO:0007669"/>
    <property type="project" value="TreeGrafter"/>
</dbReference>
<dbReference type="InterPro" id="IPR006089">
    <property type="entry name" value="Acyl-CoA_DH_CS"/>
</dbReference>
<dbReference type="Gene3D" id="2.40.110.10">
    <property type="entry name" value="Butyryl-CoA Dehydrogenase, subunit A, domain 2"/>
    <property type="match status" value="1"/>
</dbReference>
<sequence>MTSQDTMTTREQSLRAKVRELCADWDYEPRCDAWGGEADPAFSQELGRRGLLALTWPKDLGGAAESNLTRLAVTEELLRAGAPVSYHWAGERQIGPTLIRHGSRALQDEFCPRLARAEISFALGMSEPDAGSDLAAVRTTATRTDEGWVINGRKVWTSGAHFADYLYVLARTSKSEDRHAGLSEFVVDTSAPGVHVQPIIGMDGGHHFNEIVFDEVHVPDRWLIGTEGHGWQQVISQLAFERGGPERFLSMYPLLGAVLDTGVLDDTDRAALRGLTAQLTVLRSLARNIAADLDAGRSPVAQAATSKYLGNRLELAMLDFVRPLLSRCDGRVRALFDAAVIASPKSGLRGGAAPVMLSIVTKEMQ</sequence>
<name>A0A1B1KHX1_RHOOP</name>
<dbReference type="FunFam" id="2.40.110.10:FF:000011">
    <property type="entry name" value="Acyl-CoA dehydrogenase FadE34"/>
    <property type="match status" value="1"/>
</dbReference>
<keyword evidence="4" id="KW-0560">Oxidoreductase</keyword>
<evidence type="ECO:0000256" key="1">
    <source>
        <dbReference type="ARBA" id="ARBA00001974"/>
    </source>
</evidence>
<dbReference type="InterPro" id="IPR052161">
    <property type="entry name" value="Mycobact_Acyl-CoA_DH"/>
</dbReference>
<evidence type="ECO:0000313" key="7">
    <source>
        <dbReference type="EMBL" id="ANS32206.1"/>
    </source>
</evidence>
<dbReference type="PANTHER" id="PTHR43292">
    <property type="entry name" value="ACYL-COA DEHYDROGENASE"/>
    <property type="match status" value="1"/>
</dbReference>
<evidence type="ECO:0000313" key="8">
    <source>
        <dbReference type="Proteomes" id="UP000186108"/>
    </source>
</evidence>
<keyword evidence="2" id="KW-0285">Flavoprotein</keyword>
<evidence type="ECO:0000259" key="5">
    <source>
        <dbReference type="Pfam" id="PF02770"/>
    </source>
</evidence>